<dbReference type="InterPro" id="IPR000120">
    <property type="entry name" value="Amidase"/>
</dbReference>
<sequence>MTSDPLTLARARAKAPDFTQVFTGPVPGPSDGPLDGLTVAVKDLFDVQGYQTRAGSKARDTRPLATKDALAVARMRAAGAGLVGHTNMTEFAYSGLGQNPHYGTPLTPLIAGAIAGGSTSGGASAVARGVADIALGTDTGGSLRIPAAFCGIIGFKPTADDVPRDGAVALSHTLDSVGVMARDALTLHAAMEVLRDAPYDEAELPQELILPRSFGRDALDPQVAEAFEDAREVLTEAGYRIIEMDLPFLDLYRQLEIWHFSAVESRLHHASEYAELHDRIDSRVTKRMARADEVTAPDYARSLLLRETIARSAKRELLGRAIVLPTTPILPPQLSALEDEEAFNRLNQLALRNTSLANVIDGCAISLPLPHAGVGLMLVAARHEDAKLIHAAHELAPLLAACAVPEEGTIDKSYQN</sequence>
<keyword evidence="3" id="KW-1185">Reference proteome</keyword>
<dbReference type="PANTHER" id="PTHR11895">
    <property type="entry name" value="TRANSAMIDASE"/>
    <property type="match status" value="1"/>
</dbReference>
<feature type="domain" description="Amidase" evidence="1">
    <location>
        <begin position="23"/>
        <end position="388"/>
    </location>
</feature>
<evidence type="ECO:0000313" key="3">
    <source>
        <dbReference type="Proteomes" id="UP001623290"/>
    </source>
</evidence>
<gene>
    <name evidence="2" type="ORF">RPE78_09080</name>
</gene>
<evidence type="ECO:0000313" key="2">
    <source>
        <dbReference type="EMBL" id="WRY32860.1"/>
    </source>
</evidence>
<reference evidence="2 3" key="1">
    <citation type="submission" date="2023-09" db="EMBL/GenBank/DDBJ databases">
        <title>Thioclava shenzhenensis sp. nov., a multidrug resistant bacteria-antagonizing species isolated from coastal seawater.</title>
        <authorList>
            <person name="Long M."/>
        </authorList>
    </citation>
    <scope>NUCLEOTIDE SEQUENCE [LARGE SCALE GENOMIC DNA]</scope>
    <source>
        <strain evidence="2 3">FTW29</strain>
    </source>
</reference>
<dbReference type="PANTHER" id="PTHR11895:SF176">
    <property type="entry name" value="AMIDASE AMID-RELATED"/>
    <property type="match status" value="1"/>
</dbReference>
<dbReference type="RefSeq" id="WP_406720361.1">
    <property type="nucleotide sequence ID" value="NZ_CP135443.1"/>
</dbReference>
<dbReference type="InterPro" id="IPR023631">
    <property type="entry name" value="Amidase_dom"/>
</dbReference>
<accession>A0ABZ1DWS3</accession>
<dbReference type="Pfam" id="PF01425">
    <property type="entry name" value="Amidase"/>
    <property type="match status" value="1"/>
</dbReference>
<dbReference type="Gene3D" id="3.90.1300.10">
    <property type="entry name" value="Amidase signature (AS) domain"/>
    <property type="match status" value="1"/>
</dbReference>
<dbReference type="SUPFAM" id="SSF75304">
    <property type="entry name" value="Amidase signature (AS) enzymes"/>
    <property type="match status" value="1"/>
</dbReference>
<dbReference type="InterPro" id="IPR036928">
    <property type="entry name" value="AS_sf"/>
</dbReference>
<organism evidence="2 3">
    <name type="scientific">Thioclava litoralis</name>
    <dbReference type="NCBI Taxonomy" id="3076557"/>
    <lineage>
        <taxon>Bacteria</taxon>
        <taxon>Pseudomonadati</taxon>
        <taxon>Pseudomonadota</taxon>
        <taxon>Alphaproteobacteria</taxon>
        <taxon>Rhodobacterales</taxon>
        <taxon>Paracoccaceae</taxon>
        <taxon>Thioclava</taxon>
    </lineage>
</organism>
<evidence type="ECO:0000259" key="1">
    <source>
        <dbReference type="Pfam" id="PF01425"/>
    </source>
</evidence>
<protein>
    <submittedName>
        <fullName evidence="2">Amidase family protein</fullName>
    </submittedName>
</protein>
<dbReference type="Proteomes" id="UP001623290">
    <property type="component" value="Chromosome"/>
</dbReference>
<name>A0ABZ1DWS3_9RHOB</name>
<proteinExistence type="predicted"/>
<dbReference type="EMBL" id="CP135443">
    <property type="protein sequence ID" value="WRY32860.1"/>
    <property type="molecule type" value="Genomic_DNA"/>
</dbReference>